<evidence type="ECO:0000313" key="2">
    <source>
        <dbReference type="EMBL" id="GIY62813.1"/>
    </source>
</evidence>
<dbReference type="AlphaFoldDB" id="A0AAV4UYJ7"/>
<dbReference type="Pfam" id="PF01391">
    <property type="entry name" value="Collagen"/>
    <property type="match status" value="1"/>
</dbReference>
<sequence length="84" mass="8488">MCIYVVDNESCDTDADESVIVYDVLGIPGFPGARGPPGPPGPQGLPGPRGKKGVPGKSGTPGVPGIKAWTINGTEVKTGDLLSK</sequence>
<organism evidence="2 3">
    <name type="scientific">Caerostris extrusa</name>
    <name type="common">Bark spider</name>
    <name type="synonym">Caerostris bankana</name>
    <dbReference type="NCBI Taxonomy" id="172846"/>
    <lineage>
        <taxon>Eukaryota</taxon>
        <taxon>Metazoa</taxon>
        <taxon>Ecdysozoa</taxon>
        <taxon>Arthropoda</taxon>
        <taxon>Chelicerata</taxon>
        <taxon>Arachnida</taxon>
        <taxon>Araneae</taxon>
        <taxon>Araneomorphae</taxon>
        <taxon>Entelegynae</taxon>
        <taxon>Araneoidea</taxon>
        <taxon>Araneidae</taxon>
        <taxon>Caerostris</taxon>
    </lineage>
</organism>
<feature type="compositionally biased region" description="Pro residues" evidence="1">
    <location>
        <begin position="34"/>
        <end position="45"/>
    </location>
</feature>
<keyword evidence="3" id="KW-1185">Reference proteome</keyword>
<comment type="caution">
    <text evidence="2">The sequence shown here is derived from an EMBL/GenBank/DDBJ whole genome shotgun (WGS) entry which is preliminary data.</text>
</comment>
<dbReference type="Proteomes" id="UP001054945">
    <property type="component" value="Unassembled WGS sequence"/>
</dbReference>
<protein>
    <submittedName>
        <fullName evidence="2">Uncharacterized protein</fullName>
    </submittedName>
</protein>
<feature type="region of interest" description="Disordered" evidence="1">
    <location>
        <begin position="30"/>
        <end position="68"/>
    </location>
</feature>
<evidence type="ECO:0000256" key="1">
    <source>
        <dbReference type="SAM" id="MobiDB-lite"/>
    </source>
</evidence>
<gene>
    <name evidence="2" type="ORF">CEXT_178001</name>
</gene>
<name>A0AAV4UYJ7_CAEEX</name>
<accession>A0AAV4UYJ7</accession>
<reference evidence="2 3" key="1">
    <citation type="submission" date="2021-06" db="EMBL/GenBank/DDBJ databases">
        <title>Caerostris extrusa draft genome.</title>
        <authorList>
            <person name="Kono N."/>
            <person name="Arakawa K."/>
        </authorList>
    </citation>
    <scope>NUCLEOTIDE SEQUENCE [LARGE SCALE GENOMIC DNA]</scope>
</reference>
<evidence type="ECO:0000313" key="3">
    <source>
        <dbReference type="Proteomes" id="UP001054945"/>
    </source>
</evidence>
<proteinExistence type="predicted"/>
<dbReference type="InterPro" id="IPR008160">
    <property type="entry name" value="Collagen"/>
</dbReference>
<dbReference type="EMBL" id="BPLR01013669">
    <property type="protein sequence ID" value="GIY62813.1"/>
    <property type="molecule type" value="Genomic_DNA"/>
</dbReference>